<dbReference type="EMBL" id="AHAM01000136">
    <property type="protein sequence ID" value="EHK56085.1"/>
    <property type="molecule type" value="Genomic_DNA"/>
</dbReference>
<dbReference type="PANTHER" id="PTHR42788:SF19">
    <property type="entry name" value="ALIPHATIC SULFONATES IMPORT ATP-BINDING PROTEIN SSUB 2"/>
    <property type="match status" value="1"/>
</dbReference>
<dbReference type="InterPro" id="IPR003593">
    <property type="entry name" value="AAA+_ATPase"/>
</dbReference>
<evidence type="ECO:0000313" key="7">
    <source>
        <dbReference type="Proteomes" id="UP000003250"/>
    </source>
</evidence>
<dbReference type="InterPro" id="IPR017871">
    <property type="entry name" value="ABC_transporter-like_CS"/>
</dbReference>
<evidence type="ECO:0000259" key="5">
    <source>
        <dbReference type="PROSITE" id="PS50893"/>
    </source>
</evidence>
<dbReference type="PATRIC" id="fig|1107882.3.peg.3246"/>
<evidence type="ECO:0000256" key="2">
    <source>
        <dbReference type="ARBA" id="ARBA00022448"/>
    </source>
</evidence>
<dbReference type="PROSITE" id="PS00211">
    <property type="entry name" value="ABC_TRANSPORTER_1"/>
    <property type="match status" value="1"/>
</dbReference>
<evidence type="ECO:0000256" key="3">
    <source>
        <dbReference type="ARBA" id="ARBA00022741"/>
    </source>
</evidence>
<protein>
    <submittedName>
        <fullName evidence="6">ATP-binding protein of ABC transporter</fullName>
    </submittedName>
</protein>
<dbReference type="Gene3D" id="3.40.50.300">
    <property type="entry name" value="P-loop containing nucleotide triphosphate hydrolases"/>
    <property type="match status" value="1"/>
</dbReference>
<keyword evidence="7" id="KW-1185">Reference proteome</keyword>
<dbReference type="PANTHER" id="PTHR42788">
    <property type="entry name" value="TAURINE IMPORT ATP-BINDING PROTEIN-RELATED"/>
    <property type="match status" value="1"/>
</dbReference>
<dbReference type="AlphaFoldDB" id="H0HT39"/>
<organism evidence="6 7">
    <name type="scientific">Mesorhizobium alhagi CCNWXJ12-2</name>
    <dbReference type="NCBI Taxonomy" id="1107882"/>
    <lineage>
        <taxon>Bacteria</taxon>
        <taxon>Pseudomonadati</taxon>
        <taxon>Pseudomonadota</taxon>
        <taxon>Alphaproteobacteria</taxon>
        <taxon>Hyphomicrobiales</taxon>
        <taxon>Phyllobacteriaceae</taxon>
        <taxon>Allomesorhizobium</taxon>
    </lineage>
</organism>
<dbReference type="PROSITE" id="PS50893">
    <property type="entry name" value="ABC_TRANSPORTER_2"/>
    <property type="match status" value="1"/>
</dbReference>
<dbReference type="SMART" id="SM00382">
    <property type="entry name" value="AAA"/>
    <property type="match status" value="1"/>
</dbReference>
<evidence type="ECO:0000256" key="4">
    <source>
        <dbReference type="ARBA" id="ARBA00022840"/>
    </source>
</evidence>
<dbReference type="CDD" id="cd03293">
    <property type="entry name" value="ABC_NrtD_SsuB_transporters"/>
    <property type="match status" value="1"/>
</dbReference>
<keyword evidence="3" id="KW-0547">Nucleotide-binding</keyword>
<dbReference type="RefSeq" id="WP_008836949.1">
    <property type="nucleotide sequence ID" value="NZ_AHAM01000136.1"/>
</dbReference>
<dbReference type="InterPro" id="IPR003439">
    <property type="entry name" value="ABC_transporter-like_ATP-bd"/>
</dbReference>
<keyword evidence="2" id="KW-0813">Transport</keyword>
<dbReference type="OrthoDB" id="9807242at2"/>
<feature type="domain" description="ABC transporter" evidence="5">
    <location>
        <begin position="20"/>
        <end position="245"/>
    </location>
</feature>
<keyword evidence="4 6" id="KW-0067">ATP-binding</keyword>
<dbReference type="SUPFAM" id="SSF52540">
    <property type="entry name" value="P-loop containing nucleoside triphosphate hydrolases"/>
    <property type="match status" value="1"/>
</dbReference>
<dbReference type="Proteomes" id="UP000003250">
    <property type="component" value="Unassembled WGS sequence"/>
</dbReference>
<dbReference type="GO" id="GO:0016887">
    <property type="term" value="F:ATP hydrolysis activity"/>
    <property type="evidence" value="ECO:0007669"/>
    <property type="project" value="InterPro"/>
</dbReference>
<dbReference type="Pfam" id="PF00005">
    <property type="entry name" value="ABC_tran"/>
    <property type="match status" value="1"/>
</dbReference>
<name>H0HT39_9HYPH</name>
<accession>H0HT39</accession>
<evidence type="ECO:0000256" key="1">
    <source>
        <dbReference type="ARBA" id="ARBA00005417"/>
    </source>
</evidence>
<dbReference type="InterPro" id="IPR050166">
    <property type="entry name" value="ABC_transporter_ATP-bind"/>
</dbReference>
<dbReference type="InterPro" id="IPR027417">
    <property type="entry name" value="P-loop_NTPase"/>
</dbReference>
<dbReference type="GO" id="GO:0005524">
    <property type="term" value="F:ATP binding"/>
    <property type="evidence" value="ECO:0007669"/>
    <property type="project" value="UniProtKB-KW"/>
</dbReference>
<sequence length="271" mass="29598">MLQKAGAGMRNLNGSGSPLLDLRNVGKTFSNGVSALRDVNLTIREGDFLSLLGPSGCGKSTALRLIAGLTTPTTGALDWHKALGGDCTGFVFQEPTLLPWASVFDNVWLPLRLRGVSREKAAPAVSELLERVHLTGFENAVPRELSGGMKMRVSIARALVTKPRLLLMDEPFAALDEITRFKLNDDLLELWQDQRFTVVFVTHSVFESVFLSNRIVIMAARPGRVSGEMTVDAAYPRDEKFRISPEYAAFCLRASEALNAAMNSASEPHGH</sequence>
<reference evidence="6 7" key="1">
    <citation type="journal article" date="2012" name="J. Bacteriol.">
        <title>Draft Genome Sequence of Mesorhizobium alhagi CCNWXJ12-2T, a Novel Salt-Resistant Species Isolated from the Desert of Northwestern China.</title>
        <authorList>
            <person name="Zhou M."/>
            <person name="Chen W."/>
            <person name="Chen H."/>
            <person name="Wei G."/>
        </authorList>
    </citation>
    <scope>NUCLEOTIDE SEQUENCE [LARGE SCALE GENOMIC DNA]</scope>
    <source>
        <strain evidence="6 7">CCNWXJ12-2</strain>
    </source>
</reference>
<comment type="similarity">
    <text evidence="1">Belongs to the ABC transporter superfamily.</text>
</comment>
<evidence type="ECO:0000313" key="6">
    <source>
        <dbReference type="EMBL" id="EHK56085.1"/>
    </source>
</evidence>
<proteinExistence type="inferred from homology"/>
<gene>
    <name evidence="6" type="ORF">MAXJ12_16651</name>
</gene>